<evidence type="ECO:0000313" key="19">
    <source>
        <dbReference type="EMBL" id="MFC0580832.1"/>
    </source>
</evidence>
<dbReference type="PROSITE" id="PS00428">
    <property type="entry name" value="FTSW_RODA_SPOVE"/>
    <property type="match status" value="1"/>
</dbReference>
<keyword evidence="5 18" id="KW-0812">Transmembrane</keyword>
<evidence type="ECO:0000256" key="9">
    <source>
        <dbReference type="ARBA" id="ARBA00023136"/>
    </source>
</evidence>
<keyword evidence="4" id="KW-0808">Transferase</keyword>
<keyword evidence="7" id="KW-0573">Peptidoglycan synthesis</keyword>
<dbReference type="EMBL" id="JBHLUB010000001">
    <property type="protein sequence ID" value="MFC0580832.1"/>
    <property type="molecule type" value="Genomic_DNA"/>
</dbReference>
<evidence type="ECO:0000256" key="1">
    <source>
        <dbReference type="ARBA" id="ARBA00004141"/>
    </source>
</evidence>
<keyword evidence="20" id="KW-1185">Reference proteome</keyword>
<evidence type="ECO:0000256" key="11">
    <source>
        <dbReference type="ARBA" id="ARBA00033270"/>
    </source>
</evidence>
<evidence type="ECO:0000313" key="20">
    <source>
        <dbReference type="Proteomes" id="UP001589862"/>
    </source>
</evidence>
<keyword evidence="8 18" id="KW-1133">Transmembrane helix</keyword>
<evidence type="ECO:0000256" key="7">
    <source>
        <dbReference type="ARBA" id="ARBA00022984"/>
    </source>
</evidence>
<accession>A0ABV6P8W6</accession>
<feature type="transmembrane region" description="Helical" evidence="18">
    <location>
        <begin position="122"/>
        <end position="141"/>
    </location>
</feature>
<dbReference type="Pfam" id="PF01098">
    <property type="entry name" value="FTSW_RODA_SPOVE"/>
    <property type="match status" value="1"/>
</dbReference>
<dbReference type="PANTHER" id="PTHR30474">
    <property type="entry name" value="CELL CYCLE PROTEIN"/>
    <property type="match status" value="1"/>
</dbReference>
<dbReference type="PANTHER" id="PTHR30474:SF2">
    <property type="entry name" value="PEPTIDOGLYCAN GLYCOSYLTRANSFERASE FTSW-RELATED"/>
    <property type="match status" value="1"/>
</dbReference>
<evidence type="ECO:0000256" key="17">
    <source>
        <dbReference type="ARBA" id="ARBA00049966"/>
    </source>
</evidence>
<feature type="transmembrane region" description="Helical" evidence="18">
    <location>
        <begin position="317"/>
        <end position="338"/>
    </location>
</feature>
<evidence type="ECO:0000256" key="8">
    <source>
        <dbReference type="ARBA" id="ARBA00022989"/>
    </source>
</evidence>
<protein>
    <recommendedName>
        <fullName evidence="13">Probable peptidoglycan glycosyltransferase FtsW</fullName>
        <ecNumber evidence="15">2.4.99.28</ecNumber>
    </recommendedName>
    <alternativeName>
        <fullName evidence="14">Cell division protein FtsW</fullName>
    </alternativeName>
    <alternativeName>
        <fullName evidence="11">Cell wall polymerase</fullName>
    </alternativeName>
    <alternativeName>
        <fullName evidence="10">Peptidoglycan polymerase</fullName>
    </alternativeName>
</protein>
<name>A0ABV6P8W6_9MICC</name>
<evidence type="ECO:0000256" key="15">
    <source>
        <dbReference type="ARBA" id="ARBA00044770"/>
    </source>
</evidence>
<dbReference type="EC" id="2.4.99.28" evidence="15"/>
<evidence type="ECO:0000256" key="12">
    <source>
        <dbReference type="ARBA" id="ARBA00038053"/>
    </source>
</evidence>
<comment type="function">
    <text evidence="17">Peptidoglycan polymerase that is essential for cell division.</text>
</comment>
<feature type="transmembrane region" description="Helical" evidence="18">
    <location>
        <begin position="176"/>
        <end position="193"/>
    </location>
</feature>
<evidence type="ECO:0000256" key="6">
    <source>
        <dbReference type="ARBA" id="ARBA00022960"/>
    </source>
</evidence>
<evidence type="ECO:0000256" key="18">
    <source>
        <dbReference type="SAM" id="Phobius"/>
    </source>
</evidence>
<feature type="transmembrane region" description="Helical" evidence="18">
    <location>
        <begin position="16"/>
        <end position="38"/>
    </location>
</feature>
<evidence type="ECO:0000256" key="2">
    <source>
        <dbReference type="ARBA" id="ARBA00004752"/>
    </source>
</evidence>
<evidence type="ECO:0000256" key="3">
    <source>
        <dbReference type="ARBA" id="ARBA00022676"/>
    </source>
</evidence>
<evidence type="ECO:0000256" key="10">
    <source>
        <dbReference type="ARBA" id="ARBA00032370"/>
    </source>
</evidence>
<comment type="pathway">
    <text evidence="2">Cell wall biogenesis; peptidoglycan biosynthesis.</text>
</comment>
<gene>
    <name evidence="19" type="ORF">ACFFFR_00305</name>
</gene>
<evidence type="ECO:0000256" key="16">
    <source>
        <dbReference type="ARBA" id="ARBA00049902"/>
    </source>
</evidence>
<evidence type="ECO:0000256" key="4">
    <source>
        <dbReference type="ARBA" id="ARBA00022679"/>
    </source>
</evidence>
<keyword evidence="9 18" id="KW-0472">Membrane</keyword>
<sequence>MLSRFTAWLEKDDPRVTFYLILVPTLLLVALGLVMVLSSLTVESIGKDVSVLGEFQRQAIAAGLGLLAMIVLRRMQLKHFHLIAWGGLVIVLIMLLLVAFTPLGVEVNGNRNWLRLGPLPQIQPAEIAKPVFALWAGSVVARKSAVIHEFKHLLIPILPVGMVIIGLVMYGSDLGTTLVLSLMLAVALLLAGVPKRWLILGGAAGLLAVGALTALSANRMRRIYAWLGTNCDEPTHPCYQTEQGLNALAAGGWTGLGLGQSRVKWHYLPEAKSDFVFTILGEELGLLGAVFTILLFIILAIGLYRTAVNAEDKFSRVVLGVMLIWIVGQTFINIAMVTRLMPVIGVPLPFISYGGSALIATIGAMGIALNINRRQHTQQLELLQELDDAKKTHT</sequence>
<dbReference type="Proteomes" id="UP001589862">
    <property type="component" value="Unassembled WGS sequence"/>
</dbReference>
<comment type="similarity">
    <text evidence="12">Belongs to the SEDS family. FtsW subfamily.</text>
</comment>
<comment type="caution">
    <text evidence="19">The sequence shown here is derived from an EMBL/GenBank/DDBJ whole genome shotgun (WGS) entry which is preliminary data.</text>
</comment>
<evidence type="ECO:0000256" key="5">
    <source>
        <dbReference type="ARBA" id="ARBA00022692"/>
    </source>
</evidence>
<comment type="subcellular location">
    <subcellularLocation>
        <location evidence="1">Membrane</location>
        <topology evidence="1">Multi-pass membrane protein</topology>
    </subcellularLocation>
</comment>
<feature type="transmembrane region" description="Helical" evidence="18">
    <location>
        <begin position="198"/>
        <end position="217"/>
    </location>
</feature>
<feature type="transmembrane region" description="Helical" evidence="18">
    <location>
        <begin position="350"/>
        <end position="371"/>
    </location>
</feature>
<keyword evidence="6" id="KW-0133">Cell shape</keyword>
<feature type="transmembrane region" description="Helical" evidence="18">
    <location>
        <begin position="284"/>
        <end position="305"/>
    </location>
</feature>
<comment type="catalytic activity">
    <reaction evidence="16">
        <text>[GlcNAc-(1-&gt;4)-Mur2Ac(oyl-L-Ala-gamma-D-Glu-L-Lys-D-Ala-D-Ala)](n)-di-trans,octa-cis-undecaprenyl diphosphate + beta-D-GlcNAc-(1-&gt;4)-Mur2Ac(oyl-L-Ala-gamma-D-Glu-L-Lys-D-Ala-D-Ala)-di-trans,octa-cis-undecaprenyl diphosphate = [GlcNAc-(1-&gt;4)-Mur2Ac(oyl-L-Ala-gamma-D-Glu-L-Lys-D-Ala-D-Ala)](n+1)-di-trans,octa-cis-undecaprenyl diphosphate + di-trans,octa-cis-undecaprenyl diphosphate + H(+)</text>
        <dbReference type="Rhea" id="RHEA:23708"/>
        <dbReference type="Rhea" id="RHEA-COMP:9602"/>
        <dbReference type="Rhea" id="RHEA-COMP:9603"/>
        <dbReference type="ChEBI" id="CHEBI:15378"/>
        <dbReference type="ChEBI" id="CHEBI:58405"/>
        <dbReference type="ChEBI" id="CHEBI:60033"/>
        <dbReference type="ChEBI" id="CHEBI:78435"/>
        <dbReference type="EC" id="2.4.99.28"/>
    </reaction>
</comment>
<dbReference type="InterPro" id="IPR001182">
    <property type="entry name" value="FtsW/RodA"/>
</dbReference>
<organism evidence="19 20">
    <name type="scientific">Micrococcoides hystricis</name>
    <dbReference type="NCBI Taxonomy" id="1572761"/>
    <lineage>
        <taxon>Bacteria</taxon>
        <taxon>Bacillati</taxon>
        <taxon>Actinomycetota</taxon>
        <taxon>Actinomycetes</taxon>
        <taxon>Micrococcales</taxon>
        <taxon>Micrococcaceae</taxon>
        <taxon>Micrococcoides</taxon>
    </lineage>
</organism>
<feature type="transmembrane region" description="Helical" evidence="18">
    <location>
        <begin position="153"/>
        <end position="170"/>
    </location>
</feature>
<reference evidence="19 20" key="1">
    <citation type="submission" date="2024-09" db="EMBL/GenBank/DDBJ databases">
        <authorList>
            <person name="Sun Q."/>
            <person name="Mori K."/>
        </authorList>
    </citation>
    <scope>NUCLEOTIDE SEQUENCE [LARGE SCALE GENOMIC DNA]</scope>
    <source>
        <strain evidence="19 20">NCAIM B.02604</strain>
    </source>
</reference>
<evidence type="ECO:0000256" key="13">
    <source>
        <dbReference type="ARBA" id="ARBA00041185"/>
    </source>
</evidence>
<evidence type="ECO:0000256" key="14">
    <source>
        <dbReference type="ARBA" id="ARBA00041418"/>
    </source>
</evidence>
<keyword evidence="3" id="KW-0328">Glycosyltransferase</keyword>
<proteinExistence type="inferred from homology"/>
<dbReference type="RefSeq" id="WP_377457180.1">
    <property type="nucleotide sequence ID" value="NZ_JBHLUB010000001.1"/>
</dbReference>
<feature type="transmembrane region" description="Helical" evidence="18">
    <location>
        <begin position="82"/>
        <end position="102"/>
    </location>
</feature>
<dbReference type="InterPro" id="IPR018365">
    <property type="entry name" value="Cell_cycle_FtsW-rel_CS"/>
</dbReference>